<protein>
    <submittedName>
        <fullName evidence="1">Uncharacterized protein</fullName>
    </submittedName>
</protein>
<organism evidence="1 2">
    <name type="scientific">Acanthoscelides obtectus</name>
    <name type="common">Bean weevil</name>
    <name type="synonym">Bruchus obtectus</name>
    <dbReference type="NCBI Taxonomy" id="200917"/>
    <lineage>
        <taxon>Eukaryota</taxon>
        <taxon>Metazoa</taxon>
        <taxon>Ecdysozoa</taxon>
        <taxon>Arthropoda</taxon>
        <taxon>Hexapoda</taxon>
        <taxon>Insecta</taxon>
        <taxon>Pterygota</taxon>
        <taxon>Neoptera</taxon>
        <taxon>Endopterygota</taxon>
        <taxon>Coleoptera</taxon>
        <taxon>Polyphaga</taxon>
        <taxon>Cucujiformia</taxon>
        <taxon>Chrysomeloidea</taxon>
        <taxon>Chrysomelidae</taxon>
        <taxon>Bruchinae</taxon>
        <taxon>Bruchini</taxon>
        <taxon>Acanthoscelides</taxon>
    </lineage>
</organism>
<keyword evidence="2" id="KW-1185">Reference proteome</keyword>
<dbReference type="AlphaFoldDB" id="A0A9P0L2P7"/>
<evidence type="ECO:0000313" key="1">
    <source>
        <dbReference type="EMBL" id="CAH1985318.1"/>
    </source>
</evidence>
<proteinExistence type="predicted"/>
<name>A0A9P0L2P7_ACAOB</name>
<dbReference type="Proteomes" id="UP001152888">
    <property type="component" value="Unassembled WGS sequence"/>
</dbReference>
<sequence length="44" mass="5167">MIFLELYLSDAPFLSKKCLTCKIIIREILHMDLNKGMHYLGEPK</sequence>
<comment type="caution">
    <text evidence="1">The sequence shown here is derived from an EMBL/GenBank/DDBJ whole genome shotgun (WGS) entry which is preliminary data.</text>
</comment>
<evidence type="ECO:0000313" key="2">
    <source>
        <dbReference type="Proteomes" id="UP001152888"/>
    </source>
</evidence>
<reference evidence="1" key="1">
    <citation type="submission" date="2022-03" db="EMBL/GenBank/DDBJ databases">
        <authorList>
            <person name="Sayadi A."/>
        </authorList>
    </citation>
    <scope>NUCLEOTIDE SEQUENCE</scope>
</reference>
<dbReference type="EMBL" id="CAKOFQ010006976">
    <property type="protein sequence ID" value="CAH1985318.1"/>
    <property type="molecule type" value="Genomic_DNA"/>
</dbReference>
<accession>A0A9P0L2P7</accession>
<gene>
    <name evidence="1" type="ORF">ACAOBT_LOCUS16612</name>
</gene>